<name>A0A8C6TGF1_9GOBI</name>
<dbReference type="Gene3D" id="2.60.120.200">
    <property type="match status" value="1"/>
</dbReference>
<feature type="chain" id="PRO_5034849163" description="Pentraxin family member" evidence="9">
    <location>
        <begin position="18"/>
        <end position="236"/>
    </location>
</feature>
<comment type="similarity">
    <text evidence="7 9">Belongs to the pentraxin family.</text>
</comment>
<evidence type="ECO:0000313" key="12">
    <source>
        <dbReference type="Proteomes" id="UP000694523"/>
    </source>
</evidence>
<keyword evidence="6" id="KW-1015">Disulfide bond</keyword>
<dbReference type="SUPFAM" id="SSF49899">
    <property type="entry name" value="Concanavalin A-like lectins/glucanases"/>
    <property type="match status" value="1"/>
</dbReference>
<keyword evidence="12" id="KW-1185">Reference proteome</keyword>
<keyword evidence="4 9" id="KW-0732">Signal</keyword>
<accession>A0A8C6TGF1</accession>
<dbReference type="PANTHER" id="PTHR45869">
    <property type="entry name" value="C-REACTIVE PROTEIN-RELATED"/>
    <property type="match status" value="1"/>
</dbReference>
<proteinExistence type="inferred from homology"/>
<reference evidence="11" key="2">
    <citation type="submission" date="2025-09" db="UniProtKB">
        <authorList>
            <consortium name="Ensembl"/>
        </authorList>
    </citation>
    <scope>IDENTIFICATION</scope>
</reference>
<comment type="cofactor">
    <cofactor evidence="9">
        <name>Ca(2+)</name>
        <dbReference type="ChEBI" id="CHEBI:29108"/>
    </cofactor>
    <text evidence="9">Binds 2 calcium ions per subunit.</text>
</comment>
<keyword evidence="2" id="KW-0964">Secreted</keyword>
<protein>
    <recommendedName>
        <fullName evidence="9">Pentraxin family member</fullName>
    </recommendedName>
</protein>
<evidence type="ECO:0000256" key="4">
    <source>
        <dbReference type="ARBA" id="ARBA00022729"/>
    </source>
</evidence>
<dbReference type="SMART" id="SM00159">
    <property type="entry name" value="PTX"/>
    <property type="match status" value="1"/>
</dbReference>
<dbReference type="PANTHER" id="PTHR45869:SF7">
    <property type="entry name" value="C-REACTIVE PROTEIN"/>
    <property type="match status" value="1"/>
</dbReference>
<evidence type="ECO:0000256" key="3">
    <source>
        <dbReference type="ARBA" id="ARBA00022723"/>
    </source>
</evidence>
<evidence type="ECO:0000259" key="10">
    <source>
        <dbReference type="PROSITE" id="PS51828"/>
    </source>
</evidence>
<reference evidence="11" key="1">
    <citation type="submission" date="2025-08" db="UniProtKB">
        <authorList>
            <consortium name="Ensembl"/>
        </authorList>
    </citation>
    <scope>IDENTIFICATION</scope>
</reference>
<evidence type="ECO:0000256" key="5">
    <source>
        <dbReference type="ARBA" id="ARBA00022837"/>
    </source>
</evidence>
<dbReference type="InterPro" id="IPR013320">
    <property type="entry name" value="ConA-like_dom_sf"/>
</dbReference>
<feature type="signal peptide" evidence="9">
    <location>
        <begin position="1"/>
        <end position="17"/>
    </location>
</feature>
<evidence type="ECO:0000256" key="9">
    <source>
        <dbReference type="RuleBase" id="RU362112"/>
    </source>
</evidence>
<feature type="domain" description="Pentraxin (PTX)" evidence="10">
    <location>
        <begin position="22"/>
        <end position="230"/>
    </location>
</feature>
<dbReference type="GO" id="GO:0005576">
    <property type="term" value="C:extracellular region"/>
    <property type="evidence" value="ECO:0007669"/>
    <property type="project" value="UniProtKB-SubCell"/>
</dbReference>
<keyword evidence="3 9" id="KW-0479">Metal-binding</keyword>
<evidence type="ECO:0000256" key="6">
    <source>
        <dbReference type="ARBA" id="ARBA00023157"/>
    </source>
</evidence>
<dbReference type="InterPro" id="IPR051005">
    <property type="entry name" value="Pentraxin_domain"/>
</dbReference>
<evidence type="ECO:0000256" key="8">
    <source>
        <dbReference type="PROSITE-ProRule" id="PRU01172"/>
    </source>
</evidence>
<dbReference type="Proteomes" id="UP000694523">
    <property type="component" value="Unplaced"/>
</dbReference>
<dbReference type="AlphaFoldDB" id="A0A8C6TGF1"/>
<sequence>QMKLWICLVMLVSFAAAAEDMTGKMFTFPQETNTALVRLNTVYEKSFSAFTVCHRLLSYIHRSFTDLKRDHSLFSLASPANQNEVLIFYDSSKKLLAPYLHNVEIGYGELDYVPNKWHSICTTWNSKTGLGQLWFNGLPMTKKFAGSTINGKPSIILGQEQDSYGSHFDAKQSFVGMMTDVHMWDHEITPCEIQKYAEELSFTPGNVINWAALDFKAEGNVFVESKQVGCNSVCLL</sequence>
<organism evidence="11 12">
    <name type="scientific">Neogobius melanostomus</name>
    <name type="common">round goby</name>
    <dbReference type="NCBI Taxonomy" id="47308"/>
    <lineage>
        <taxon>Eukaryota</taxon>
        <taxon>Metazoa</taxon>
        <taxon>Chordata</taxon>
        <taxon>Craniata</taxon>
        <taxon>Vertebrata</taxon>
        <taxon>Euteleostomi</taxon>
        <taxon>Actinopterygii</taxon>
        <taxon>Neopterygii</taxon>
        <taxon>Teleostei</taxon>
        <taxon>Neoteleostei</taxon>
        <taxon>Acanthomorphata</taxon>
        <taxon>Gobiaria</taxon>
        <taxon>Gobiiformes</taxon>
        <taxon>Gobioidei</taxon>
        <taxon>Gobiidae</taxon>
        <taxon>Benthophilinae</taxon>
        <taxon>Neogobiini</taxon>
        <taxon>Neogobius</taxon>
    </lineage>
</organism>
<dbReference type="Pfam" id="PF00354">
    <property type="entry name" value="Pentaxin"/>
    <property type="match status" value="1"/>
</dbReference>
<dbReference type="PROSITE" id="PS51828">
    <property type="entry name" value="PTX_2"/>
    <property type="match status" value="1"/>
</dbReference>
<comment type="subunit">
    <text evidence="9">Homopentamer. Pentaxin (or pentraxin) have a discoid arrangement of 5 non-covalently bound subunits.</text>
</comment>
<comment type="caution">
    <text evidence="8">Lacks conserved residue(s) required for the propagation of feature annotation.</text>
</comment>
<evidence type="ECO:0000256" key="2">
    <source>
        <dbReference type="ARBA" id="ARBA00022525"/>
    </source>
</evidence>
<keyword evidence="5 9" id="KW-0106">Calcium</keyword>
<dbReference type="Ensembl" id="ENSNMLT00000021561.1">
    <property type="protein sequence ID" value="ENSNMLP00000019186.1"/>
    <property type="gene ID" value="ENSNMLG00000012520.1"/>
</dbReference>
<comment type="subcellular location">
    <subcellularLocation>
        <location evidence="1 9">Secreted</location>
    </subcellularLocation>
</comment>
<dbReference type="GO" id="GO:0046872">
    <property type="term" value="F:metal ion binding"/>
    <property type="evidence" value="ECO:0007669"/>
    <property type="project" value="UniProtKB-KW"/>
</dbReference>
<evidence type="ECO:0000256" key="1">
    <source>
        <dbReference type="ARBA" id="ARBA00004613"/>
    </source>
</evidence>
<evidence type="ECO:0000313" key="11">
    <source>
        <dbReference type="Ensembl" id="ENSNMLP00000019186.1"/>
    </source>
</evidence>
<dbReference type="PRINTS" id="PR00895">
    <property type="entry name" value="PENTAXIN"/>
</dbReference>
<dbReference type="InterPro" id="IPR001759">
    <property type="entry name" value="PTX_dom"/>
</dbReference>
<evidence type="ECO:0000256" key="7">
    <source>
        <dbReference type="ARBA" id="ARBA00038102"/>
    </source>
</evidence>